<dbReference type="EMBL" id="JAUMIS010000002">
    <property type="protein sequence ID" value="MDO3722157.1"/>
    <property type="molecule type" value="Genomic_DNA"/>
</dbReference>
<evidence type="ECO:0000313" key="3">
    <source>
        <dbReference type="EMBL" id="MDO3722157.1"/>
    </source>
</evidence>
<dbReference type="InterPro" id="IPR013424">
    <property type="entry name" value="Ice-binding_C"/>
</dbReference>
<proteinExistence type="predicted"/>
<accession>A0ABT8W1N4</accession>
<feature type="signal peptide" evidence="1">
    <location>
        <begin position="1"/>
        <end position="22"/>
    </location>
</feature>
<sequence length="220" mass="24150">MKVKGTITLLIYFLLFSSVSHAVIISGEFYTEGGKPVALQGLEWLSINTTAGYSRTDIENGYGGFIDDGWRYATRLETATLLNSLWGGTYSGGHESNGDGADWFFRHLGRGPLWNGMTELRSFFYGSEDECSSDPSLSCKGFYGVAYSNVGYPPTGWFYLEYGLDATMINPGTVNTDLNDRNYGSLLVRGDAAPVPEPSTLGLLGVGFLGLKLMRRRRAR</sequence>
<evidence type="ECO:0000256" key="1">
    <source>
        <dbReference type="SAM" id="SignalP"/>
    </source>
</evidence>
<keyword evidence="1" id="KW-0732">Signal</keyword>
<dbReference type="Proteomes" id="UP001168640">
    <property type="component" value="Unassembled WGS sequence"/>
</dbReference>
<gene>
    <name evidence="3" type="ORF">QVZ43_10530</name>
</gene>
<dbReference type="NCBIfam" id="TIGR02595">
    <property type="entry name" value="PEP_CTERM"/>
    <property type="match status" value="1"/>
</dbReference>
<dbReference type="RefSeq" id="WP_302909903.1">
    <property type="nucleotide sequence ID" value="NZ_JAUMIS010000002.1"/>
</dbReference>
<reference evidence="3" key="1">
    <citation type="submission" date="2023-07" db="EMBL/GenBank/DDBJ databases">
        <title>Marinobacter sp. chi1 genome sequencing and assembly.</title>
        <authorList>
            <person name="Park S."/>
        </authorList>
    </citation>
    <scope>NUCLEOTIDE SEQUENCE</scope>
    <source>
        <strain evidence="3">Chi1</strain>
    </source>
</reference>
<protein>
    <submittedName>
        <fullName evidence="3">PEP-CTERM sorting domain-containing protein</fullName>
    </submittedName>
</protein>
<keyword evidence="4" id="KW-1185">Reference proteome</keyword>
<feature type="chain" id="PRO_5045487538" evidence="1">
    <location>
        <begin position="23"/>
        <end position="220"/>
    </location>
</feature>
<comment type="caution">
    <text evidence="3">The sequence shown here is derived from an EMBL/GenBank/DDBJ whole genome shotgun (WGS) entry which is preliminary data.</text>
</comment>
<evidence type="ECO:0000313" key="4">
    <source>
        <dbReference type="Proteomes" id="UP001168640"/>
    </source>
</evidence>
<name>A0ABT8W1N4_9GAMM</name>
<evidence type="ECO:0000259" key="2">
    <source>
        <dbReference type="Pfam" id="PF07589"/>
    </source>
</evidence>
<dbReference type="Pfam" id="PF07589">
    <property type="entry name" value="PEP-CTERM"/>
    <property type="match status" value="1"/>
</dbReference>
<organism evidence="3 4">
    <name type="scientific">Marinobacter suaedae</name>
    <dbReference type="NCBI Taxonomy" id="3057675"/>
    <lineage>
        <taxon>Bacteria</taxon>
        <taxon>Pseudomonadati</taxon>
        <taxon>Pseudomonadota</taxon>
        <taxon>Gammaproteobacteria</taxon>
        <taxon>Pseudomonadales</taxon>
        <taxon>Marinobacteraceae</taxon>
        <taxon>Marinobacter</taxon>
    </lineage>
</organism>
<feature type="domain" description="Ice-binding protein C-terminal" evidence="2">
    <location>
        <begin position="194"/>
        <end position="218"/>
    </location>
</feature>